<dbReference type="InterPro" id="IPR006158">
    <property type="entry name" value="Cobalamin-bd"/>
</dbReference>
<evidence type="ECO:0000256" key="2">
    <source>
        <dbReference type="ARBA" id="ARBA00022691"/>
    </source>
</evidence>
<dbReference type="Pfam" id="PF04055">
    <property type="entry name" value="Radical_SAM"/>
    <property type="match status" value="1"/>
</dbReference>
<comment type="caution">
    <text evidence="8">The sequence shown here is derived from an EMBL/GenBank/DDBJ whole genome shotgun (WGS) entry which is preliminary data.</text>
</comment>
<evidence type="ECO:0000256" key="3">
    <source>
        <dbReference type="ARBA" id="ARBA00022723"/>
    </source>
</evidence>
<name>S0G6B9_9BACT</name>
<evidence type="ECO:0000259" key="7">
    <source>
        <dbReference type="PROSITE" id="PS51918"/>
    </source>
</evidence>
<dbReference type="InterPro" id="IPR006638">
    <property type="entry name" value="Elp3/MiaA/NifB-like_rSAM"/>
</dbReference>
<dbReference type="GO" id="GO:0031419">
    <property type="term" value="F:cobalamin binding"/>
    <property type="evidence" value="ECO:0007669"/>
    <property type="project" value="InterPro"/>
</dbReference>
<dbReference type="PROSITE" id="PS51918">
    <property type="entry name" value="RADICAL_SAM"/>
    <property type="match status" value="1"/>
</dbReference>
<dbReference type="SUPFAM" id="SSF102114">
    <property type="entry name" value="Radical SAM enzymes"/>
    <property type="match status" value="1"/>
</dbReference>
<keyword evidence="2" id="KW-0949">S-adenosyl-L-methionine</keyword>
<evidence type="ECO:0000256" key="4">
    <source>
        <dbReference type="ARBA" id="ARBA00023004"/>
    </source>
</evidence>
<sequence length="545" mass="59725">MRVVLVFPPRASATYMPLGIASLASYIESTVPGSLVRLMDLNLAAWIHLAQGDVQGRDLLDFVRGHQGRFTDPDQTLAVKSIWDQLRQEMTRLGRQAETLLATGETLPGLHTLLDRQVRSILADDPELVGISVLFPEQVPFAAALARVLKQAIEETAVPPCRIVMGGAMMSALSVPDLMTGVPEIDGVVCGEGEEAAADLCAGTAWPDIPGLIFRLGDTLQINPGSRTISLKQVPAPDFSKLPIPDYFNPVPVLPVLFSRGCAWRKCRFCAHNFSFSGYRRKPVDIFVSELEHYSRTLGVTHFYSADEYILPADMDAICEEILARRLSIFFHILGKPTADCTPGRLALWSAAGCKWIGWGIESGSQRLLDLINKGTCVTDIQRVIKDSAAAGISNLGLMIFGLPSSTDADMDQTLAFLSDVYEDLAGLTASAFVLFDKTHFARNAGRYGLKIDGPVDLFHSNHTAVKSGRLKFREQAEDGSYRAPKGAVEVARWQQYRRWLGEVPLKEQLPPEHVLIHVTSALTSPSMSDITPVRQEHPGRIPGI</sequence>
<feature type="domain" description="B12-binding" evidence="6">
    <location>
        <begin position="55"/>
        <end position="211"/>
    </location>
</feature>
<dbReference type="InterPro" id="IPR007197">
    <property type="entry name" value="rSAM"/>
</dbReference>
<evidence type="ECO:0000259" key="6">
    <source>
        <dbReference type="PROSITE" id="PS51332"/>
    </source>
</evidence>
<organism evidence="8 9">
    <name type="scientific">Desulfotignum phosphitoxidans DSM 13687</name>
    <dbReference type="NCBI Taxonomy" id="1286635"/>
    <lineage>
        <taxon>Bacteria</taxon>
        <taxon>Pseudomonadati</taxon>
        <taxon>Thermodesulfobacteriota</taxon>
        <taxon>Desulfobacteria</taxon>
        <taxon>Desulfobacterales</taxon>
        <taxon>Desulfobacteraceae</taxon>
        <taxon>Desulfotignum</taxon>
    </lineage>
</organism>
<reference evidence="8 9" key="1">
    <citation type="journal article" date="2013" name="Genome Announc.">
        <title>Draft Genome Sequence of Desulfotignum phosphitoxidans DSM 13687 Strain FiPS-3.</title>
        <authorList>
            <person name="Poehlein A."/>
            <person name="Daniel R."/>
            <person name="Simeonova D.D."/>
        </authorList>
    </citation>
    <scope>NUCLEOTIDE SEQUENCE [LARGE SCALE GENOMIC DNA]</scope>
    <source>
        <strain evidence="8 9">DSM 13687</strain>
    </source>
</reference>
<keyword evidence="3" id="KW-0479">Metal-binding</keyword>
<protein>
    <submittedName>
        <fullName evidence="8">Fe-S oxidoreductase radical SAM domain-containing protein</fullName>
    </submittedName>
</protein>
<dbReference type="RefSeq" id="WP_006965603.1">
    <property type="nucleotide sequence ID" value="NZ_APJX01000003.1"/>
</dbReference>
<dbReference type="InterPro" id="IPR058240">
    <property type="entry name" value="rSAM_sf"/>
</dbReference>
<dbReference type="GO" id="GO:0046872">
    <property type="term" value="F:metal ion binding"/>
    <property type="evidence" value="ECO:0007669"/>
    <property type="project" value="UniProtKB-KW"/>
</dbReference>
<dbReference type="Proteomes" id="UP000014216">
    <property type="component" value="Unassembled WGS sequence"/>
</dbReference>
<dbReference type="OrthoDB" id="9762608at2"/>
<evidence type="ECO:0000256" key="5">
    <source>
        <dbReference type="ARBA" id="ARBA00023014"/>
    </source>
</evidence>
<evidence type="ECO:0000313" key="8">
    <source>
        <dbReference type="EMBL" id="EMS80252.1"/>
    </source>
</evidence>
<dbReference type="SFLD" id="SFLDS00029">
    <property type="entry name" value="Radical_SAM"/>
    <property type="match status" value="1"/>
</dbReference>
<dbReference type="Gene3D" id="3.80.30.20">
    <property type="entry name" value="tm_1862 like domain"/>
    <property type="match status" value="1"/>
</dbReference>
<dbReference type="GO" id="GO:0003824">
    <property type="term" value="F:catalytic activity"/>
    <property type="evidence" value="ECO:0007669"/>
    <property type="project" value="InterPro"/>
</dbReference>
<dbReference type="EMBL" id="APJX01000003">
    <property type="protein sequence ID" value="EMS80252.1"/>
    <property type="molecule type" value="Genomic_DNA"/>
</dbReference>
<dbReference type="GO" id="GO:0051536">
    <property type="term" value="F:iron-sulfur cluster binding"/>
    <property type="evidence" value="ECO:0007669"/>
    <property type="project" value="UniProtKB-KW"/>
</dbReference>
<comment type="cofactor">
    <cofactor evidence="1">
        <name>[4Fe-4S] cluster</name>
        <dbReference type="ChEBI" id="CHEBI:49883"/>
    </cofactor>
</comment>
<dbReference type="InterPro" id="IPR023404">
    <property type="entry name" value="rSAM_horseshoe"/>
</dbReference>
<dbReference type="AlphaFoldDB" id="S0G6B9"/>
<dbReference type="PANTHER" id="PTHR43409:SF16">
    <property type="entry name" value="SLR0320 PROTEIN"/>
    <property type="match status" value="1"/>
</dbReference>
<feature type="domain" description="Radical SAM core" evidence="7">
    <location>
        <begin position="248"/>
        <end position="471"/>
    </location>
</feature>
<dbReference type="PANTHER" id="PTHR43409">
    <property type="entry name" value="ANAEROBIC MAGNESIUM-PROTOPORPHYRIN IX MONOMETHYL ESTER CYCLASE-RELATED"/>
    <property type="match status" value="1"/>
</dbReference>
<dbReference type="InterPro" id="IPR051198">
    <property type="entry name" value="BchE-like"/>
</dbReference>
<evidence type="ECO:0000256" key="1">
    <source>
        <dbReference type="ARBA" id="ARBA00001966"/>
    </source>
</evidence>
<dbReference type="PROSITE" id="PS51332">
    <property type="entry name" value="B12_BINDING"/>
    <property type="match status" value="1"/>
</dbReference>
<keyword evidence="5" id="KW-0411">Iron-sulfur</keyword>
<dbReference type="SFLD" id="SFLDG01082">
    <property type="entry name" value="B12-binding_domain_containing"/>
    <property type="match status" value="1"/>
</dbReference>
<keyword evidence="9" id="KW-1185">Reference proteome</keyword>
<dbReference type="GO" id="GO:0005829">
    <property type="term" value="C:cytosol"/>
    <property type="evidence" value="ECO:0007669"/>
    <property type="project" value="TreeGrafter"/>
</dbReference>
<evidence type="ECO:0000313" key="9">
    <source>
        <dbReference type="Proteomes" id="UP000014216"/>
    </source>
</evidence>
<proteinExistence type="predicted"/>
<gene>
    <name evidence="8" type="ORF">Dpo_3c03970</name>
</gene>
<accession>S0G6B9</accession>
<dbReference type="SMART" id="SM00729">
    <property type="entry name" value="Elp3"/>
    <property type="match status" value="1"/>
</dbReference>
<dbReference type="Gene3D" id="3.40.50.280">
    <property type="entry name" value="Cobalamin-binding domain"/>
    <property type="match status" value="1"/>
</dbReference>
<keyword evidence="4" id="KW-0408">Iron</keyword>